<feature type="region of interest" description="Disordered" evidence="1">
    <location>
        <begin position="18"/>
        <end position="46"/>
    </location>
</feature>
<dbReference type="EMBL" id="CP060714">
    <property type="protein sequence ID" value="QNN56144.1"/>
    <property type="molecule type" value="Genomic_DNA"/>
</dbReference>
<keyword evidence="3" id="KW-1185">Reference proteome</keyword>
<dbReference type="Pfam" id="PF00494">
    <property type="entry name" value="SQS_PSY"/>
    <property type="match status" value="1"/>
</dbReference>
<dbReference type="Gene3D" id="1.10.600.10">
    <property type="entry name" value="Farnesyl Diphosphate Synthase"/>
    <property type="match status" value="1"/>
</dbReference>
<dbReference type="GO" id="GO:0004311">
    <property type="term" value="F:geranylgeranyl diphosphate synthase activity"/>
    <property type="evidence" value="ECO:0007669"/>
    <property type="project" value="InterPro"/>
</dbReference>
<keyword evidence="2" id="KW-0808">Transferase</keyword>
<evidence type="ECO:0000313" key="2">
    <source>
        <dbReference type="EMBL" id="QNN56144.1"/>
    </source>
</evidence>
<evidence type="ECO:0000256" key="1">
    <source>
        <dbReference type="SAM" id="MobiDB-lite"/>
    </source>
</evidence>
<dbReference type="SFLD" id="SFLDG01018">
    <property type="entry name" value="Squalene/Phytoene_Synthase_Lik"/>
    <property type="match status" value="1"/>
</dbReference>
<dbReference type="Proteomes" id="UP000515811">
    <property type="component" value="Chromosome"/>
</dbReference>
<sequence>MTDWLVIYGRCPCFVKRDNSDVNPSQPPSVQPSSSKSPEAGLHPTPLQAAPVTHYENFPVASWLCPPHLREPIAAIYGFARTADDLADEGDATPAQRLQDLADYRTELQRVAGGAAPASRWVQVFAPLQVQIQRHALPVRLLDDLLDAFMQDIVFTRDARTYATHEELLDYSRRSANPVGRLLLHLYGVNDDRSLAQSDAICSALQLINFWQDLSVDLPRGRHYLSDAECLRFGVARDAIATQRRTAQSDALVMHCAAEARALMLSGAPLVRTLKGRAGWELRLVVQGGLRILDKVEALQGASLVTRPRIQVTDAPLMLWRALWM</sequence>
<evidence type="ECO:0000313" key="3">
    <source>
        <dbReference type="Proteomes" id="UP000515811"/>
    </source>
</evidence>
<dbReference type="InterPro" id="IPR033904">
    <property type="entry name" value="Trans_IPPS_HH"/>
</dbReference>
<accession>A0A7G9RKL9</accession>
<dbReference type="GO" id="GO:0051996">
    <property type="term" value="F:squalene synthase [NAD(P)H] activity"/>
    <property type="evidence" value="ECO:0007669"/>
    <property type="project" value="UniProtKB-EC"/>
</dbReference>
<dbReference type="SFLD" id="SFLDG01212">
    <property type="entry name" value="Phytoene_synthase_like"/>
    <property type="match status" value="1"/>
</dbReference>
<organism evidence="2 3">
    <name type="scientific">Diaphorobacter ruginosibacter</name>
    <dbReference type="NCBI Taxonomy" id="1715720"/>
    <lineage>
        <taxon>Bacteria</taxon>
        <taxon>Pseudomonadati</taxon>
        <taxon>Pseudomonadota</taxon>
        <taxon>Betaproteobacteria</taxon>
        <taxon>Burkholderiales</taxon>
        <taxon>Comamonadaceae</taxon>
        <taxon>Diaphorobacter</taxon>
    </lineage>
</organism>
<dbReference type="SUPFAM" id="SSF48576">
    <property type="entry name" value="Terpenoid synthases"/>
    <property type="match status" value="1"/>
</dbReference>
<dbReference type="GO" id="GO:0016114">
    <property type="term" value="P:terpenoid biosynthetic process"/>
    <property type="evidence" value="ECO:0007669"/>
    <property type="project" value="UniProtKB-ARBA"/>
</dbReference>
<dbReference type="SFLD" id="SFLDS00005">
    <property type="entry name" value="Isoprenoid_Synthase_Type_I"/>
    <property type="match status" value="1"/>
</dbReference>
<name>A0A7G9RKL9_9BURK</name>
<dbReference type="EC" id="2.5.1.21" evidence="2"/>
<dbReference type="KEGG" id="drg:H9K76_16410"/>
<dbReference type="InterPro" id="IPR017827">
    <property type="entry name" value="HSQ_synthase_HpnC"/>
</dbReference>
<dbReference type="NCBIfam" id="TIGR03464">
    <property type="entry name" value="HpnC"/>
    <property type="match status" value="1"/>
</dbReference>
<dbReference type="InterPro" id="IPR044843">
    <property type="entry name" value="Trans_IPPS_bact-type"/>
</dbReference>
<proteinExistence type="predicted"/>
<dbReference type="PANTHER" id="PTHR31480">
    <property type="entry name" value="BIFUNCTIONAL LYCOPENE CYCLASE/PHYTOENE SYNTHASE"/>
    <property type="match status" value="1"/>
</dbReference>
<dbReference type="InterPro" id="IPR002060">
    <property type="entry name" value="Squ/phyt_synthse"/>
</dbReference>
<gene>
    <name evidence="2" type="primary">hpnC</name>
    <name evidence="2" type="ORF">H9K76_16410</name>
</gene>
<dbReference type="InterPro" id="IPR008949">
    <property type="entry name" value="Isoprenoid_synthase_dom_sf"/>
</dbReference>
<reference evidence="2 3" key="1">
    <citation type="submission" date="2020-08" db="EMBL/GenBank/DDBJ databases">
        <title>Genome sequence of Diaphorobacter ruginosibacter DSM 27467T.</title>
        <authorList>
            <person name="Hyun D.-W."/>
            <person name="Bae J.-W."/>
        </authorList>
    </citation>
    <scope>NUCLEOTIDE SEQUENCE [LARGE SCALE GENOMIC DNA]</scope>
    <source>
        <strain evidence="2 3">DSM 27467</strain>
    </source>
</reference>
<dbReference type="AlphaFoldDB" id="A0A7G9RKL9"/>
<protein>
    <submittedName>
        <fullName evidence="2">Squalene synthase HpnC</fullName>
        <ecNumber evidence="2">2.5.1.21</ecNumber>
    </submittedName>
</protein>
<dbReference type="CDD" id="cd00683">
    <property type="entry name" value="Trans_IPPS_HH"/>
    <property type="match status" value="1"/>
</dbReference>